<dbReference type="Pfam" id="PF03060">
    <property type="entry name" value="NMO"/>
    <property type="match status" value="1"/>
</dbReference>
<protein>
    <submittedName>
        <fullName evidence="6">Nitronate monooxygenase</fullName>
        <ecNumber evidence="6">1.13.12.-</ecNumber>
    </submittedName>
</protein>
<evidence type="ECO:0000313" key="7">
    <source>
        <dbReference type="Proteomes" id="UP001336250"/>
    </source>
</evidence>
<comment type="similarity">
    <text evidence="1">Belongs to the nitronate monooxygenase family. NMO class I subfamily.</text>
</comment>
<sequence length="321" mass="33896">MTVATTLRSRLRLPVICSPMFIVSNPEMVIAQCRAGIVGTLPVLNARPQPALDAWLTRIEQALESARASGLHPVAPHGANLVIRPNHERFEADLATCVAHRVPLVITSLGSPAAVVEQVHGYGGLVFHDVTTVRHARRALEAGVDGLILVCAGAGGHAGATSPFALLAEVRAFYDGPVVLAGAISDGRSILAAEVMGADFVYMGTRFIATQESAAAPDYKAMLVASSAADVVYTPHFSGIPANYLKGSIEACGLDPANLPVVDAVAVRAAGERQQRWKDIWGAGQGVGSIHDLPPTAELVDRLDRDYHAARGTWRERLAQG</sequence>
<proteinExistence type="inferred from homology"/>
<dbReference type="FunFam" id="3.20.20.70:FF:000210">
    <property type="entry name" value="2-nitropropane dioxygenase"/>
    <property type="match status" value="1"/>
</dbReference>
<evidence type="ECO:0000256" key="5">
    <source>
        <dbReference type="ARBA" id="ARBA00023033"/>
    </source>
</evidence>
<dbReference type="SUPFAM" id="SSF51412">
    <property type="entry name" value="Inosine monophosphate dehydrogenase (IMPDH)"/>
    <property type="match status" value="1"/>
</dbReference>
<dbReference type="EMBL" id="JAZIBG010000056">
    <property type="protein sequence ID" value="MEF7617415.1"/>
    <property type="molecule type" value="Genomic_DNA"/>
</dbReference>
<dbReference type="Proteomes" id="UP001336250">
    <property type="component" value="Unassembled WGS sequence"/>
</dbReference>
<keyword evidence="2" id="KW-0285">Flavoprotein</keyword>
<name>A0AAW9QJI4_9BURK</name>
<dbReference type="PANTHER" id="PTHR42747:SF4">
    <property type="entry name" value="BLR1330 PROTEIN"/>
    <property type="match status" value="1"/>
</dbReference>
<keyword evidence="3" id="KW-0288">FMN</keyword>
<dbReference type="Gene3D" id="3.20.20.70">
    <property type="entry name" value="Aldolase class I"/>
    <property type="match status" value="1"/>
</dbReference>
<comment type="caution">
    <text evidence="6">The sequence shown here is derived from an EMBL/GenBank/DDBJ whole genome shotgun (WGS) entry which is preliminary data.</text>
</comment>
<organism evidence="6 7">
    <name type="scientific">Aquincola agrisoli</name>
    <dbReference type="NCBI Taxonomy" id="3119538"/>
    <lineage>
        <taxon>Bacteria</taxon>
        <taxon>Pseudomonadati</taxon>
        <taxon>Pseudomonadota</taxon>
        <taxon>Betaproteobacteria</taxon>
        <taxon>Burkholderiales</taxon>
        <taxon>Sphaerotilaceae</taxon>
        <taxon>Aquincola</taxon>
    </lineage>
</organism>
<keyword evidence="7" id="KW-1185">Reference proteome</keyword>
<dbReference type="CDD" id="cd04730">
    <property type="entry name" value="NPD_like"/>
    <property type="match status" value="1"/>
</dbReference>
<keyword evidence="4 6" id="KW-0560">Oxidoreductase</keyword>
<dbReference type="RefSeq" id="WP_332293177.1">
    <property type="nucleotide sequence ID" value="NZ_JAZIBG010000056.1"/>
</dbReference>
<evidence type="ECO:0000256" key="4">
    <source>
        <dbReference type="ARBA" id="ARBA00023002"/>
    </source>
</evidence>
<gene>
    <name evidence="6" type="ORF">V4F39_26115</name>
</gene>
<dbReference type="InterPro" id="IPR013785">
    <property type="entry name" value="Aldolase_TIM"/>
</dbReference>
<reference evidence="6 7" key="1">
    <citation type="submission" date="2024-02" db="EMBL/GenBank/DDBJ databases">
        <title>Genome sequence of Aquincola sp. MAHUQ-54.</title>
        <authorList>
            <person name="Huq M.A."/>
        </authorList>
    </citation>
    <scope>NUCLEOTIDE SEQUENCE [LARGE SCALE GENOMIC DNA]</scope>
    <source>
        <strain evidence="6 7">MAHUQ-54</strain>
    </source>
</reference>
<evidence type="ECO:0000313" key="6">
    <source>
        <dbReference type="EMBL" id="MEF7617415.1"/>
    </source>
</evidence>
<dbReference type="InterPro" id="IPR004136">
    <property type="entry name" value="NMO"/>
</dbReference>
<dbReference type="EC" id="1.13.12.-" evidence="6"/>
<evidence type="ECO:0000256" key="2">
    <source>
        <dbReference type="ARBA" id="ARBA00022630"/>
    </source>
</evidence>
<dbReference type="AlphaFoldDB" id="A0AAW9QJI4"/>
<evidence type="ECO:0000256" key="3">
    <source>
        <dbReference type="ARBA" id="ARBA00022643"/>
    </source>
</evidence>
<keyword evidence="5 6" id="KW-0503">Monooxygenase</keyword>
<dbReference type="PANTHER" id="PTHR42747">
    <property type="entry name" value="NITRONATE MONOOXYGENASE-RELATED"/>
    <property type="match status" value="1"/>
</dbReference>
<dbReference type="GO" id="GO:0018580">
    <property type="term" value="F:nitronate monooxygenase activity"/>
    <property type="evidence" value="ECO:0007669"/>
    <property type="project" value="InterPro"/>
</dbReference>
<accession>A0AAW9QJI4</accession>
<evidence type="ECO:0000256" key="1">
    <source>
        <dbReference type="ARBA" id="ARBA00009881"/>
    </source>
</evidence>